<dbReference type="EMBL" id="DVHK01000057">
    <property type="protein sequence ID" value="HIR66864.1"/>
    <property type="molecule type" value="Genomic_DNA"/>
</dbReference>
<keyword evidence="1" id="KW-1133">Transmembrane helix</keyword>
<feature type="transmembrane region" description="Helical" evidence="1">
    <location>
        <begin position="16"/>
        <end position="37"/>
    </location>
</feature>
<dbReference type="AlphaFoldDB" id="A0A9D1E605"/>
<dbReference type="Proteomes" id="UP000823913">
    <property type="component" value="Unassembled WGS sequence"/>
</dbReference>
<proteinExistence type="predicted"/>
<keyword evidence="1" id="KW-0812">Transmembrane</keyword>
<keyword evidence="1" id="KW-0472">Membrane</keyword>
<gene>
    <name evidence="2" type="ORF">IAB94_02305</name>
</gene>
<organism evidence="2 3">
    <name type="scientific">Candidatus Coproplasma avicola</name>
    <dbReference type="NCBI Taxonomy" id="2840744"/>
    <lineage>
        <taxon>Bacteria</taxon>
        <taxon>Bacillati</taxon>
        <taxon>Bacillota</taxon>
        <taxon>Clostridia</taxon>
        <taxon>Eubacteriales</taxon>
        <taxon>Candidatus Coproplasma</taxon>
    </lineage>
</organism>
<evidence type="ECO:0000256" key="1">
    <source>
        <dbReference type="SAM" id="Phobius"/>
    </source>
</evidence>
<reference evidence="2" key="2">
    <citation type="journal article" date="2021" name="PeerJ">
        <title>Extensive microbial diversity within the chicken gut microbiome revealed by metagenomics and culture.</title>
        <authorList>
            <person name="Gilroy R."/>
            <person name="Ravi A."/>
            <person name="Getino M."/>
            <person name="Pursley I."/>
            <person name="Horton D.L."/>
            <person name="Alikhan N.F."/>
            <person name="Baker D."/>
            <person name="Gharbi K."/>
            <person name="Hall N."/>
            <person name="Watson M."/>
            <person name="Adriaenssens E.M."/>
            <person name="Foster-Nyarko E."/>
            <person name="Jarju S."/>
            <person name="Secka A."/>
            <person name="Antonio M."/>
            <person name="Oren A."/>
            <person name="Chaudhuri R.R."/>
            <person name="La Ragione R."/>
            <person name="Hildebrand F."/>
            <person name="Pallen M.J."/>
        </authorList>
    </citation>
    <scope>NUCLEOTIDE SEQUENCE</scope>
    <source>
        <strain evidence="2">ChiW16-3235</strain>
    </source>
</reference>
<reference evidence="2" key="1">
    <citation type="submission" date="2020-10" db="EMBL/GenBank/DDBJ databases">
        <authorList>
            <person name="Gilroy R."/>
        </authorList>
    </citation>
    <scope>NUCLEOTIDE SEQUENCE</scope>
    <source>
        <strain evidence="2">ChiW16-3235</strain>
    </source>
</reference>
<name>A0A9D1E605_9FIRM</name>
<accession>A0A9D1E605</accession>
<sequence>MKNEYKFGQFIKISRAVLLTVCWIDVIAVWVLTFVYRSDQSKTVMIVSVCVGLLVFAITSLCVLEAIRSRFVDKNYGKVSKTDRQMAKALLFELSDIMICGYDFVKLDENDVRIIKDSLRIIARGHKVCKESVGKYLELTELINNSDKRDLPVNEKFNAYVINYVELVKNNLSDV</sequence>
<comment type="caution">
    <text evidence="2">The sequence shown here is derived from an EMBL/GenBank/DDBJ whole genome shotgun (WGS) entry which is preliminary data.</text>
</comment>
<evidence type="ECO:0000313" key="2">
    <source>
        <dbReference type="EMBL" id="HIR66864.1"/>
    </source>
</evidence>
<protein>
    <submittedName>
        <fullName evidence="2">Uncharacterized protein</fullName>
    </submittedName>
</protein>
<feature type="transmembrane region" description="Helical" evidence="1">
    <location>
        <begin position="43"/>
        <end position="64"/>
    </location>
</feature>
<evidence type="ECO:0000313" key="3">
    <source>
        <dbReference type="Proteomes" id="UP000823913"/>
    </source>
</evidence>